<dbReference type="EMBL" id="AP014936">
    <property type="protein sequence ID" value="BAU49832.1"/>
    <property type="molecule type" value="Genomic_DNA"/>
</dbReference>
<name>A0A1C7AF28_9GAMM</name>
<dbReference type="Proteomes" id="UP000218899">
    <property type="component" value="Chromosome"/>
</dbReference>
<accession>A0A1C7AF28</accession>
<evidence type="ECO:0000313" key="1">
    <source>
        <dbReference type="EMBL" id="BAU49832.1"/>
    </source>
</evidence>
<dbReference type="AlphaFoldDB" id="A0A1C7AF28"/>
<evidence type="ECO:0000313" key="2">
    <source>
        <dbReference type="Proteomes" id="UP000218899"/>
    </source>
</evidence>
<keyword evidence="2" id="KW-1185">Reference proteome</keyword>
<organism evidence="1 2">
    <name type="scientific">Sulfurifustis variabilis</name>
    <dbReference type="NCBI Taxonomy" id="1675686"/>
    <lineage>
        <taxon>Bacteria</taxon>
        <taxon>Pseudomonadati</taxon>
        <taxon>Pseudomonadota</taxon>
        <taxon>Gammaproteobacteria</taxon>
        <taxon>Acidiferrobacterales</taxon>
        <taxon>Acidiferrobacteraceae</taxon>
        <taxon>Sulfurifustis</taxon>
    </lineage>
</organism>
<proteinExistence type="predicted"/>
<gene>
    <name evidence="1" type="ORF">SVA_3284</name>
</gene>
<dbReference type="KEGG" id="sva:SVA_3284"/>
<reference evidence="1 2" key="1">
    <citation type="submission" date="2015-08" db="EMBL/GenBank/DDBJ databases">
        <title>Complete genome sequence of Sulfurifustis variabilis.</title>
        <authorList>
            <person name="Miura A."/>
            <person name="Kojima H."/>
            <person name="Fukui M."/>
        </authorList>
    </citation>
    <scope>NUCLEOTIDE SEQUENCE [LARGE SCALE GENOMIC DNA]</scope>
    <source>
        <strain evidence="2">skN76</strain>
    </source>
</reference>
<protein>
    <submittedName>
        <fullName evidence="1">Uncharacterized protein</fullName>
    </submittedName>
</protein>
<sequence length="85" mass="8959">MTATTENDLRDMTNRAMEEALAKLRRLLDAAAASASETGSPVVLDDHLQGELEYVVKQAVAIGVSLATEARAVSVAPTKLTGLPH</sequence>